<feature type="signal peptide" evidence="26">
    <location>
        <begin position="1"/>
        <end position="21"/>
    </location>
</feature>
<keyword evidence="16 22" id="KW-0067">ATP-binding</keyword>
<dbReference type="GO" id="GO:0061630">
    <property type="term" value="F:ubiquitin protein ligase activity"/>
    <property type="evidence" value="ECO:0007669"/>
    <property type="project" value="UniProtKB-EC"/>
</dbReference>
<keyword evidence="15" id="KW-0862">Zinc</keyword>
<dbReference type="InterPro" id="IPR001752">
    <property type="entry name" value="Kinesin_motor_dom"/>
</dbReference>
<dbReference type="GO" id="GO:0008270">
    <property type="term" value="F:zinc ion binding"/>
    <property type="evidence" value="ECO:0007669"/>
    <property type="project" value="UniProtKB-KW"/>
</dbReference>
<gene>
    <name evidence="29" type="primary">Kif4_1</name>
    <name evidence="29" type="ORF">FJT64_003258</name>
</gene>
<feature type="coiled-coil region" evidence="23">
    <location>
        <begin position="1065"/>
        <end position="1199"/>
    </location>
</feature>
<feature type="compositionally biased region" description="Pro residues" evidence="24">
    <location>
        <begin position="340"/>
        <end position="361"/>
    </location>
</feature>
<dbReference type="GO" id="GO:0008017">
    <property type="term" value="F:microtubule binding"/>
    <property type="evidence" value="ECO:0007669"/>
    <property type="project" value="InterPro"/>
</dbReference>
<keyword evidence="12 21" id="KW-0863">Zinc-finger</keyword>
<evidence type="ECO:0000256" key="12">
    <source>
        <dbReference type="ARBA" id="ARBA00022771"/>
    </source>
</evidence>
<evidence type="ECO:0000256" key="21">
    <source>
        <dbReference type="PROSITE-ProRule" id="PRU00175"/>
    </source>
</evidence>
<dbReference type="PRINTS" id="PR00380">
    <property type="entry name" value="KINESINHEAVY"/>
</dbReference>
<evidence type="ECO:0000256" key="4">
    <source>
        <dbReference type="ARBA" id="ARBA00004906"/>
    </source>
</evidence>
<keyword evidence="19 25" id="KW-0472">Membrane</keyword>
<keyword evidence="8" id="KW-0808">Transferase</keyword>
<feature type="compositionally biased region" description="Pro residues" evidence="24">
    <location>
        <begin position="416"/>
        <end position="425"/>
    </location>
</feature>
<evidence type="ECO:0000256" key="20">
    <source>
        <dbReference type="ARBA" id="ARBA00023212"/>
    </source>
</evidence>
<dbReference type="EMBL" id="VIIS01001237">
    <property type="protein sequence ID" value="KAF0300745.1"/>
    <property type="molecule type" value="Genomic_DNA"/>
</dbReference>
<comment type="similarity">
    <text evidence="22">Belongs to the TRAFAC class myosin-kinesin ATPase superfamily. Kinesin family.</text>
</comment>
<dbReference type="InterPro" id="IPR019821">
    <property type="entry name" value="Kinesin_motor_CS"/>
</dbReference>
<feature type="coiled-coil region" evidence="23">
    <location>
        <begin position="1420"/>
        <end position="1458"/>
    </location>
</feature>
<feature type="compositionally biased region" description="Basic and acidic residues" evidence="24">
    <location>
        <begin position="1008"/>
        <end position="1024"/>
    </location>
</feature>
<evidence type="ECO:0000256" key="25">
    <source>
        <dbReference type="SAM" id="Phobius"/>
    </source>
</evidence>
<feature type="region of interest" description="Disordered" evidence="24">
    <location>
        <begin position="1537"/>
        <end position="1635"/>
    </location>
</feature>
<keyword evidence="20" id="KW-0206">Cytoskeleton</keyword>
<dbReference type="Proteomes" id="UP000440578">
    <property type="component" value="Unassembled WGS sequence"/>
</dbReference>
<dbReference type="InterPro" id="IPR027640">
    <property type="entry name" value="Kinesin-like_fam"/>
</dbReference>
<feature type="compositionally biased region" description="Pro residues" evidence="24">
    <location>
        <begin position="370"/>
        <end position="380"/>
    </location>
</feature>
<dbReference type="GO" id="GO:0005789">
    <property type="term" value="C:endoplasmic reticulum membrane"/>
    <property type="evidence" value="ECO:0007669"/>
    <property type="project" value="UniProtKB-SubCell"/>
</dbReference>
<feature type="transmembrane region" description="Helical" evidence="25">
    <location>
        <begin position="131"/>
        <end position="159"/>
    </location>
</feature>
<evidence type="ECO:0000256" key="7">
    <source>
        <dbReference type="ARBA" id="ARBA00022490"/>
    </source>
</evidence>
<feature type="coiled-coil region" evidence="23">
    <location>
        <begin position="1304"/>
        <end position="1338"/>
    </location>
</feature>
<comment type="subcellular location">
    <subcellularLocation>
        <location evidence="2">Cytoplasm</location>
        <location evidence="2">Cytoskeleton</location>
    </subcellularLocation>
    <subcellularLocation>
        <location evidence="3">Endoplasmic reticulum membrane</location>
        <topology evidence="3">Multi-pass membrane protein</topology>
    </subcellularLocation>
</comment>
<keyword evidence="13" id="KW-0833">Ubl conjugation pathway</keyword>
<feature type="compositionally biased region" description="Low complexity" evidence="24">
    <location>
        <begin position="534"/>
        <end position="550"/>
    </location>
</feature>
<dbReference type="CDD" id="cd16479">
    <property type="entry name" value="RING-H2_synoviolin"/>
    <property type="match status" value="1"/>
</dbReference>
<feature type="domain" description="Kinesin motor" evidence="27">
    <location>
        <begin position="579"/>
        <end position="864"/>
    </location>
</feature>
<evidence type="ECO:0000256" key="17">
    <source>
        <dbReference type="ARBA" id="ARBA00022989"/>
    </source>
</evidence>
<dbReference type="GO" id="GO:0007052">
    <property type="term" value="P:mitotic spindle organization"/>
    <property type="evidence" value="ECO:0007669"/>
    <property type="project" value="TreeGrafter"/>
</dbReference>
<evidence type="ECO:0000256" key="1">
    <source>
        <dbReference type="ARBA" id="ARBA00000900"/>
    </source>
</evidence>
<evidence type="ECO:0000256" key="14">
    <source>
        <dbReference type="ARBA" id="ARBA00022824"/>
    </source>
</evidence>
<evidence type="ECO:0000256" key="8">
    <source>
        <dbReference type="ARBA" id="ARBA00022679"/>
    </source>
</evidence>
<dbReference type="EC" id="2.3.2.27" evidence="6"/>
<feature type="compositionally biased region" description="Polar residues" evidence="24">
    <location>
        <begin position="1474"/>
        <end position="1485"/>
    </location>
</feature>
<keyword evidence="10" id="KW-0479">Metal-binding</keyword>
<dbReference type="Gene3D" id="3.40.850.10">
    <property type="entry name" value="Kinesin motor domain"/>
    <property type="match status" value="2"/>
</dbReference>
<evidence type="ECO:0000256" key="23">
    <source>
        <dbReference type="SAM" id="Coils"/>
    </source>
</evidence>
<dbReference type="InterPro" id="IPR058051">
    <property type="entry name" value="Znf_RING_synoviolin"/>
</dbReference>
<evidence type="ECO:0000256" key="13">
    <source>
        <dbReference type="ARBA" id="ARBA00022786"/>
    </source>
</evidence>
<dbReference type="PANTHER" id="PTHR47969:SF15">
    <property type="entry name" value="CHROMOSOME-ASSOCIATED KINESIN KIF4A-RELATED"/>
    <property type="match status" value="1"/>
</dbReference>
<feature type="compositionally biased region" description="Low complexity" evidence="24">
    <location>
        <begin position="395"/>
        <end position="415"/>
    </location>
</feature>
<dbReference type="SMART" id="SM00129">
    <property type="entry name" value="KISc"/>
    <property type="match status" value="1"/>
</dbReference>
<dbReference type="InterPro" id="IPR027417">
    <property type="entry name" value="P-loop_NTPase"/>
</dbReference>
<comment type="caution">
    <text evidence="29">The sequence shown here is derived from an EMBL/GenBank/DDBJ whole genome shotgun (WGS) entry which is preliminary data.</text>
</comment>
<evidence type="ECO:0000256" key="26">
    <source>
        <dbReference type="SAM" id="SignalP"/>
    </source>
</evidence>
<keyword evidence="9 25" id="KW-0812">Transmembrane</keyword>
<feature type="transmembrane region" description="Helical" evidence="25">
    <location>
        <begin position="43"/>
        <end position="60"/>
    </location>
</feature>
<reference evidence="29 30" key="1">
    <citation type="submission" date="2019-07" db="EMBL/GenBank/DDBJ databases">
        <title>Draft genome assembly of a fouling barnacle, Amphibalanus amphitrite (Darwin, 1854): The first reference genome for Thecostraca.</title>
        <authorList>
            <person name="Kim W."/>
        </authorList>
    </citation>
    <scope>NUCLEOTIDE SEQUENCE [LARGE SCALE GENOMIC DNA]</scope>
    <source>
        <strain evidence="29">SNU_AA5</strain>
        <tissue evidence="29">Soma without cirri and trophi</tissue>
    </source>
</reference>
<feature type="region of interest" description="Disordered" evidence="24">
    <location>
        <begin position="338"/>
        <end position="428"/>
    </location>
</feature>
<organism evidence="29 30">
    <name type="scientific">Amphibalanus amphitrite</name>
    <name type="common">Striped barnacle</name>
    <name type="synonym">Balanus amphitrite</name>
    <dbReference type="NCBI Taxonomy" id="1232801"/>
    <lineage>
        <taxon>Eukaryota</taxon>
        <taxon>Metazoa</taxon>
        <taxon>Ecdysozoa</taxon>
        <taxon>Arthropoda</taxon>
        <taxon>Crustacea</taxon>
        <taxon>Multicrustacea</taxon>
        <taxon>Cirripedia</taxon>
        <taxon>Thoracica</taxon>
        <taxon>Thoracicalcarea</taxon>
        <taxon>Balanomorpha</taxon>
        <taxon>Balanoidea</taxon>
        <taxon>Balanidae</taxon>
        <taxon>Amphibalaninae</taxon>
        <taxon>Amphibalanus</taxon>
    </lineage>
</organism>
<comment type="pathway">
    <text evidence="4">Protein modification; protein ubiquitination.</text>
</comment>
<evidence type="ECO:0000256" key="6">
    <source>
        <dbReference type="ARBA" id="ARBA00012483"/>
    </source>
</evidence>
<evidence type="ECO:0000256" key="3">
    <source>
        <dbReference type="ARBA" id="ARBA00004477"/>
    </source>
</evidence>
<dbReference type="Pfam" id="PF13639">
    <property type="entry name" value="zf-RING_2"/>
    <property type="match status" value="1"/>
</dbReference>
<dbReference type="Pfam" id="PF00225">
    <property type="entry name" value="Kinesin"/>
    <property type="match status" value="2"/>
</dbReference>
<dbReference type="InterPro" id="IPR001841">
    <property type="entry name" value="Znf_RING"/>
</dbReference>
<evidence type="ECO:0000256" key="15">
    <source>
        <dbReference type="ARBA" id="ARBA00022833"/>
    </source>
</evidence>
<keyword evidence="17 25" id="KW-1133">Transmembrane helix</keyword>
<keyword evidence="22" id="KW-0505">Motor protein</keyword>
<dbReference type="GO" id="GO:0051231">
    <property type="term" value="P:spindle elongation"/>
    <property type="evidence" value="ECO:0007669"/>
    <property type="project" value="TreeGrafter"/>
</dbReference>
<dbReference type="OrthoDB" id="3176171at2759"/>
<dbReference type="PROSITE" id="PS00411">
    <property type="entry name" value="KINESIN_MOTOR_1"/>
    <property type="match status" value="1"/>
</dbReference>
<evidence type="ECO:0000256" key="9">
    <source>
        <dbReference type="ARBA" id="ARBA00022692"/>
    </source>
</evidence>
<evidence type="ECO:0000256" key="24">
    <source>
        <dbReference type="SAM" id="MobiDB-lite"/>
    </source>
</evidence>
<evidence type="ECO:0000313" key="29">
    <source>
        <dbReference type="EMBL" id="KAF0300745.1"/>
    </source>
</evidence>
<feature type="transmembrane region" description="Helical" evidence="25">
    <location>
        <begin position="223"/>
        <end position="244"/>
    </location>
</feature>
<dbReference type="GO" id="GO:0005524">
    <property type="term" value="F:ATP binding"/>
    <property type="evidence" value="ECO:0007669"/>
    <property type="project" value="UniProtKB-UniRule"/>
</dbReference>
<dbReference type="PROSITE" id="PS50089">
    <property type="entry name" value="ZF_RING_2"/>
    <property type="match status" value="1"/>
</dbReference>
<feature type="binding site" evidence="22">
    <location>
        <begin position="587"/>
        <end position="594"/>
    </location>
    <ligand>
        <name>ATP</name>
        <dbReference type="ChEBI" id="CHEBI:30616"/>
    </ligand>
</feature>
<feature type="region of interest" description="Disordered" evidence="24">
    <location>
        <begin position="1008"/>
        <end position="1056"/>
    </location>
</feature>
<feature type="region of interest" description="Disordered" evidence="24">
    <location>
        <begin position="530"/>
        <end position="550"/>
    </location>
</feature>
<comment type="similarity">
    <text evidence="5">Belongs to the HRD1 family.</text>
</comment>
<dbReference type="InterPro" id="IPR036961">
    <property type="entry name" value="Kinesin_motor_dom_sf"/>
</dbReference>
<evidence type="ECO:0000256" key="5">
    <source>
        <dbReference type="ARBA" id="ARBA00010089"/>
    </source>
</evidence>
<accession>A0A6A4W2U5</accession>
<dbReference type="GO" id="GO:0007018">
    <property type="term" value="P:microtubule-based movement"/>
    <property type="evidence" value="ECO:0007669"/>
    <property type="project" value="InterPro"/>
</dbReference>
<dbReference type="PROSITE" id="PS50067">
    <property type="entry name" value="KINESIN_MOTOR_2"/>
    <property type="match status" value="1"/>
</dbReference>
<dbReference type="Pfam" id="PF25563">
    <property type="entry name" value="TPR_SYVN1_N"/>
    <property type="match status" value="1"/>
</dbReference>
<dbReference type="PANTHER" id="PTHR47969">
    <property type="entry name" value="CHROMOSOME-ASSOCIATED KINESIN KIF4A-RELATED"/>
    <property type="match status" value="1"/>
</dbReference>
<dbReference type="Pfam" id="PF25764">
    <property type="entry name" value="KIF21A_4th"/>
    <property type="match status" value="1"/>
</dbReference>
<keyword evidence="7" id="KW-0963">Cytoplasm</keyword>
<evidence type="ECO:0000313" key="30">
    <source>
        <dbReference type="Proteomes" id="UP000440578"/>
    </source>
</evidence>
<evidence type="ECO:0000256" key="19">
    <source>
        <dbReference type="ARBA" id="ARBA00023136"/>
    </source>
</evidence>
<feature type="region of interest" description="Disordered" evidence="24">
    <location>
        <begin position="1472"/>
        <end position="1492"/>
    </location>
</feature>
<keyword evidence="26" id="KW-0732">Signal</keyword>
<feature type="domain" description="RING-type" evidence="28">
    <location>
        <begin position="290"/>
        <end position="331"/>
    </location>
</feature>
<feature type="chain" id="PRO_5036168123" description="RING-type E3 ubiquitin transferase" evidence="26">
    <location>
        <begin position="22"/>
        <end position="1700"/>
    </location>
</feature>
<dbReference type="GO" id="GO:0003777">
    <property type="term" value="F:microtubule motor activity"/>
    <property type="evidence" value="ECO:0007669"/>
    <property type="project" value="InterPro"/>
</dbReference>
<keyword evidence="11 22" id="KW-0547">Nucleotide-binding</keyword>
<name>A0A6A4W2U5_AMPAM</name>
<evidence type="ECO:0000256" key="11">
    <source>
        <dbReference type="ARBA" id="ARBA00022741"/>
    </source>
</evidence>
<feature type="compositionally biased region" description="Acidic residues" evidence="24">
    <location>
        <begin position="1045"/>
        <end position="1056"/>
    </location>
</feature>
<feature type="region of interest" description="Disordered" evidence="24">
    <location>
        <begin position="1265"/>
        <end position="1287"/>
    </location>
</feature>
<dbReference type="SMART" id="SM00184">
    <property type="entry name" value="RING"/>
    <property type="match status" value="1"/>
</dbReference>
<evidence type="ECO:0000259" key="27">
    <source>
        <dbReference type="PROSITE" id="PS50067"/>
    </source>
</evidence>
<protein>
    <recommendedName>
        <fullName evidence="6">RING-type E3 ubiquitin transferase</fullName>
        <ecNumber evidence="6">2.3.2.27</ecNumber>
    </recommendedName>
</protein>
<feature type="compositionally biased region" description="Basic and acidic residues" evidence="24">
    <location>
        <begin position="1265"/>
        <end position="1275"/>
    </location>
</feature>
<evidence type="ECO:0000256" key="2">
    <source>
        <dbReference type="ARBA" id="ARBA00004245"/>
    </source>
</evidence>
<keyword evidence="14" id="KW-0256">Endoplasmic reticulum</keyword>
<dbReference type="SUPFAM" id="SSF57850">
    <property type="entry name" value="RING/U-box"/>
    <property type="match status" value="1"/>
</dbReference>
<keyword evidence="18 23" id="KW-0175">Coiled coil</keyword>
<proteinExistence type="inferred from homology"/>
<feature type="transmembrane region" description="Helical" evidence="25">
    <location>
        <begin position="171"/>
        <end position="193"/>
    </location>
</feature>
<comment type="catalytic activity">
    <reaction evidence="1">
        <text>S-ubiquitinyl-[E2 ubiquitin-conjugating enzyme]-L-cysteine + [acceptor protein]-L-lysine = [E2 ubiquitin-conjugating enzyme]-L-cysteine + N(6)-ubiquitinyl-[acceptor protein]-L-lysine.</text>
        <dbReference type="EC" id="2.3.2.27"/>
    </reaction>
</comment>
<dbReference type="InterPro" id="IPR057992">
    <property type="entry name" value="TPR_SYVN1_N"/>
</dbReference>
<evidence type="ECO:0000256" key="10">
    <source>
        <dbReference type="ARBA" id="ARBA00022723"/>
    </source>
</evidence>
<evidence type="ECO:0000259" key="28">
    <source>
        <dbReference type="PROSITE" id="PS50089"/>
    </source>
</evidence>
<feature type="coiled-coil region" evidence="23">
    <location>
        <begin position="870"/>
        <end position="897"/>
    </location>
</feature>
<dbReference type="Gene3D" id="3.30.40.10">
    <property type="entry name" value="Zinc/RING finger domain, C3HC4 (zinc finger)"/>
    <property type="match status" value="1"/>
</dbReference>
<dbReference type="GO" id="GO:0005875">
    <property type="term" value="C:microtubule associated complex"/>
    <property type="evidence" value="ECO:0007669"/>
    <property type="project" value="TreeGrafter"/>
</dbReference>
<dbReference type="FunFam" id="3.30.40.10:FF:000088">
    <property type="entry name" value="E3 ubiquitin-protein ligase synoviolin"/>
    <property type="match status" value="1"/>
</dbReference>
<evidence type="ECO:0000256" key="22">
    <source>
        <dbReference type="PROSITE-ProRule" id="PRU00283"/>
    </source>
</evidence>
<dbReference type="EMBL" id="VIIS01001237">
    <property type="protein sequence ID" value="KAF0300744.1"/>
    <property type="molecule type" value="Genomic_DNA"/>
</dbReference>
<evidence type="ECO:0000256" key="16">
    <source>
        <dbReference type="ARBA" id="ARBA00022840"/>
    </source>
</evidence>
<evidence type="ECO:0000256" key="18">
    <source>
        <dbReference type="ARBA" id="ARBA00023054"/>
    </source>
</evidence>
<sequence length="1700" mass="187739">MNASLIASLSVLLTAAVVGNAFYQKKQFYPSVVYLTKSNASLAVIYVQAFVLVILFGKLVRKIFFGQLRAAEFEHLMERSWYAVTETCLAFTMFRDDLSPKFVALFTLLLFLKSFHWLAEDRVDYMERSPVITWVFHIRIISLLVLLSLLDVAFIAYAYHSTVTRGASVQLVFGFEYAILLTAVAYVLVKYVLHTVDLQREAPWENKAVHLLHTELLIGFVKVILYMVFTLIMVKIHTLPLFAIRPMYLALRSFKKALSDVILSRRAIHNMNTLYPNVTEEELQNTDSVCIICREEMTAAAGAKKLPCNHVFHALCLRSWFQRQQTCPTCRMDILRAPAPAAPPPPPPQPQPQQPPAPGQPPQNAGAPPFLWPFPPPGVVPPAGAGMPPPPPPAAAGQPADLTVSPAGGAAAAGSPQPPPPPPFGHLPAFPFAQFMTADLLSGGIEMSDVHLQPTNALPPVMPPMPPPPADLSGLSEQELRLLESQERAGLEARVRALRDIRTLLDAAVVMMEQYSRAAAVAGVAPTAAPPPAAAAAPAAPAASTGAPSASTATEGAAAAAAASPAAEGGAAAAAPPSYNVTILAYGQTGSGKTYTMGTVYSSETGMTDETGVIPRAMTDLFAQISERSDCEFVVRVSFLEIYKEQLFDLPSFSAQIYKEQLFDLLPFSAQIYKEQLFDLLSGKERDQSQVDIREDTKGIRVAGLTEVAVTTVTETISCLERGGLGRITGATAMNLRSSRSHAIFTVCLEQRARDTGATTTAKLHLVDLAGSERAKKTQATGDRLKEGININRGLLSLGNVISALGEDKPPKHVPYRDSKLTRMLQESLGGNSHTLMIACTSPADANLEETVSTLRYADRARKIKNKPIVNREGNEIARLRQQVQQLQAQLLEVQGGCPAPAAPVTGGVPAVPPSPGGPSALVAQNRRLMEENRRLARDLQASIEEHTALAEKALLAERAADRFKQRLEELYQQTGDAMRLMNQSGAVGADELSHVRDLQSRIMDMQHEQTHHEEELRRLDATRHVTSSGGPAEDGESSSSGGAGEDEDEEVDEDEFVKKHALRQAELNNELLDLNRALALKENLASEMANSNTQMLVVRQRYEQTTRELEEQVLTLSAEKERLEQALQGARQEAAGSKAAEQKRQRVKELEERIKSLMHKMKEQERLLRMKRAADEKVVQLNKEIQNIKHTRVKLIRQMKEDGDKFRQWRQKKDREVMQLKAQDRKRQVQLVKLERQHVKQETVLRRKMENAMAANRRLKEVLEQRQSARERRQPATGGGGSGGAAAAVTAQVDQELELLVSARLAQRSLQQLIDDRRRLNAQLKETEKKLQRDDVSAEEVAQLTRTKRDIQNELVSRNGQIADLQHRLMNVESDGRAAAPAQRWATVTSMADAKKALEHLFELAAGARTDASARQSDGQELQSQLDEALQAVEELEREAARERRQFEERLSRLTLENEEKVLMLLRHMPQPQGCSTPNSSFKQGSGGDDGATAALQERLAMQEREILRLSELHDMLSERDAEVAALRAEAEKLKTQLSEAQTAPAKRARSAKPPPRLQQRVQLDEILSQSESESGDDDSQDPEWVRTPLFKRISRMTSRASQMARRGPDNDSNSESPADSDGAGTVKRRSDGTPRCNCKGMCKLRCPCRSHRSQCDENCQCKPARRTQIFEPPPSLDSPEMFEAPGKKVRAMSIFQEE</sequence>
<keyword evidence="30" id="KW-1185">Reference proteome</keyword>
<dbReference type="InterPro" id="IPR013083">
    <property type="entry name" value="Znf_RING/FYVE/PHD"/>
</dbReference>
<dbReference type="SUPFAM" id="SSF52540">
    <property type="entry name" value="P-loop containing nucleoside triphosphate hydrolases"/>
    <property type="match status" value="1"/>
</dbReference>